<comment type="similarity">
    <text evidence="2">Belongs to the pterin-4-alpha-carbinolamine dehydratase family.</text>
</comment>
<sequence length="193" mass="20018">MPLCIGQRCVQAAASTSSRVGAPVPTLRSNRAARSVRVGLTGGAAGEKALFGEDFGARDPYAAEIESNFGEKVLGNYNTDHIIKPPEAIGKVLGLAARSLPAASELVVLDASTRERLRQQVPGWRVVAAGADAAAAIQQDWTVKDADSAQRLVDSIGEISRSLGHAPASLEAVGGTTVVARLATEALGEHVRV</sequence>
<dbReference type="AlphaFoldDB" id="A0A0D2MA31"/>
<dbReference type="EC" id="4.2.1.96" evidence="3"/>
<dbReference type="EMBL" id="KK105835">
    <property type="protein sequence ID" value="KIY92225.1"/>
    <property type="molecule type" value="Genomic_DNA"/>
</dbReference>
<dbReference type="GO" id="GO:0008124">
    <property type="term" value="F:4-alpha-hydroxytetrahydrobiopterin dehydratase activity"/>
    <property type="evidence" value="ECO:0007669"/>
    <property type="project" value="UniProtKB-EC"/>
</dbReference>
<protein>
    <recommendedName>
        <fullName evidence="3">4a-hydroxytetrahydrobiopterin dehydratase</fullName>
        <ecNumber evidence="3">4.2.1.96</ecNumber>
    </recommendedName>
</protein>
<evidence type="ECO:0000256" key="1">
    <source>
        <dbReference type="ARBA" id="ARBA00001554"/>
    </source>
</evidence>
<dbReference type="Pfam" id="PF01329">
    <property type="entry name" value="Pterin_4a"/>
    <property type="match status" value="1"/>
</dbReference>
<dbReference type="OrthoDB" id="277398at2759"/>
<evidence type="ECO:0000313" key="6">
    <source>
        <dbReference type="Proteomes" id="UP000054498"/>
    </source>
</evidence>
<keyword evidence="4" id="KW-0456">Lyase</keyword>
<evidence type="ECO:0000256" key="2">
    <source>
        <dbReference type="ARBA" id="ARBA00006472"/>
    </source>
</evidence>
<dbReference type="Proteomes" id="UP000054498">
    <property type="component" value="Unassembled WGS sequence"/>
</dbReference>
<dbReference type="STRING" id="145388.A0A0D2MA31"/>
<evidence type="ECO:0000313" key="5">
    <source>
        <dbReference type="EMBL" id="KIY92225.1"/>
    </source>
</evidence>
<reference evidence="5 6" key="1">
    <citation type="journal article" date="2013" name="BMC Genomics">
        <title>Reconstruction of the lipid metabolism for the microalga Monoraphidium neglectum from its genome sequence reveals characteristics suitable for biofuel production.</title>
        <authorList>
            <person name="Bogen C."/>
            <person name="Al-Dilaimi A."/>
            <person name="Albersmeier A."/>
            <person name="Wichmann J."/>
            <person name="Grundmann M."/>
            <person name="Rupp O."/>
            <person name="Lauersen K.J."/>
            <person name="Blifernez-Klassen O."/>
            <person name="Kalinowski J."/>
            <person name="Goesmann A."/>
            <person name="Mussgnug J.H."/>
            <person name="Kruse O."/>
        </authorList>
    </citation>
    <scope>NUCLEOTIDE SEQUENCE [LARGE SCALE GENOMIC DNA]</scope>
    <source>
        <strain evidence="5 6">SAG 48.87</strain>
    </source>
</reference>
<comment type="catalytic activity">
    <reaction evidence="1">
        <text>(4aS,6R)-4a-hydroxy-L-erythro-5,6,7,8-tetrahydrobiopterin = (6R)-L-erythro-6,7-dihydrobiopterin + H2O</text>
        <dbReference type="Rhea" id="RHEA:11920"/>
        <dbReference type="ChEBI" id="CHEBI:15377"/>
        <dbReference type="ChEBI" id="CHEBI:15642"/>
        <dbReference type="ChEBI" id="CHEBI:43120"/>
        <dbReference type="EC" id="4.2.1.96"/>
    </reaction>
</comment>
<evidence type="ECO:0000256" key="3">
    <source>
        <dbReference type="ARBA" id="ARBA00013252"/>
    </source>
</evidence>
<name>A0A0D2MA31_9CHLO</name>
<dbReference type="InterPro" id="IPR001533">
    <property type="entry name" value="Pterin_deHydtase"/>
</dbReference>
<keyword evidence="6" id="KW-1185">Reference proteome</keyword>
<proteinExistence type="inferred from homology"/>
<dbReference type="GO" id="GO:0006729">
    <property type="term" value="P:tetrahydrobiopterin biosynthetic process"/>
    <property type="evidence" value="ECO:0007669"/>
    <property type="project" value="InterPro"/>
</dbReference>
<dbReference type="RefSeq" id="XP_013891245.1">
    <property type="nucleotide sequence ID" value="XM_014035791.1"/>
</dbReference>
<dbReference type="InterPro" id="IPR036428">
    <property type="entry name" value="PCD_sf"/>
</dbReference>
<organism evidence="5 6">
    <name type="scientific">Monoraphidium neglectum</name>
    <dbReference type="NCBI Taxonomy" id="145388"/>
    <lineage>
        <taxon>Eukaryota</taxon>
        <taxon>Viridiplantae</taxon>
        <taxon>Chlorophyta</taxon>
        <taxon>core chlorophytes</taxon>
        <taxon>Chlorophyceae</taxon>
        <taxon>CS clade</taxon>
        <taxon>Sphaeropleales</taxon>
        <taxon>Selenastraceae</taxon>
        <taxon>Monoraphidium</taxon>
    </lineage>
</organism>
<evidence type="ECO:0000256" key="4">
    <source>
        <dbReference type="ARBA" id="ARBA00023239"/>
    </source>
</evidence>
<dbReference type="KEGG" id="mng:MNEG_15737"/>
<accession>A0A0D2MA31</accession>
<gene>
    <name evidence="5" type="ORF">MNEG_15737</name>
</gene>
<dbReference type="GeneID" id="25733428"/>
<dbReference type="Gene3D" id="3.30.1360.20">
    <property type="entry name" value="Transcriptional coactivator/pterin dehydratase"/>
    <property type="match status" value="1"/>
</dbReference>